<dbReference type="GO" id="GO:0005737">
    <property type="term" value="C:cytoplasm"/>
    <property type="evidence" value="ECO:0000318"/>
    <property type="project" value="GO_Central"/>
</dbReference>
<keyword evidence="1" id="KW-0521">NADP</keyword>
<dbReference type="OMA" id="PESMANT"/>
<dbReference type="InterPro" id="IPR036291">
    <property type="entry name" value="NAD(P)-bd_dom_sf"/>
</dbReference>
<dbReference type="InParanoid" id="H3H2D3"/>
<dbReference type="PANTHER" id="PTHR43544:SF7">
    <property type="entry name" value="NADB-LER2"/>
    <property type="match status" value="1"/>
</dbReference>
<dbReference type="Gene3D" id="3.40.50.720">
    <property type="entry name" value="NAD(P)-binding Rossmann-like Domain"/>
    <property type="match status" value="1"/>
</dbReference>
<reference evidence="4" key="2">
    <citation type="submission" date="2015-06" db="UniProtKB">
        <authorList>
            <consortium name="EnsemblProtists"/>
        </authorList>
    </citation>
    <scope>IDENTIFICATION</scope>
    <source>
        <strain evidence="4">Pr102</strain>
    </source>
</reference>
<evidence type="ECO:0000313" key="4">
    <source>
        <dbReference type="EnsemblProtists" id="Phyra84527"/>
    </source>
</evidence>
<evidence type="ECO:0000256" key="2">
    <source>
        <dbReference type="ARBA" id="ARBA00023002"/>
    </source>
</evidence>
<comment type="similarity">
    <text evidence="3">Belongs to the short-chain dehydrogenases/reductases (SDR) family.</text>
</comment>
<evidence type="ECO:0008006" key="6">
    <source>
        <dbReference type="Google" id="ProtNLM"/>
    </source>
</evidence>
<sequence length="243" mass="25701">MASTKKTVLITGSTRGIGLAFAEHYIKAGWDVIGTARANSNTEKLAALSPFKIVTMDTSDEASIVEAAHQLEGVAIDLLINNAGIGLPSELASGTKNSLMRQFEVNAVGPFLVSRTLLSNLELAAKTRGNASIVQVSSFMGSIGSCTKDTAAFFKQAGYGYSASKAALNMITRLLAVELRESNIVAVSLHPGYVDTDMTEGKATLKPSDSVAAMTDLITKLTPESTGKFFNLDPQIPVSELPW</sequence>
<keyword evidence="5" id="KW-1185">Reference proteome</keyword>
<evidence type="ECO:0000256" key="3">
    <source>
        <dbReference type="RuleBase" id="RU000363"/>
    </source>
</evidence>
<evidence type="ECO:0000313" key="5">
    <source>
        <dbReference type="Proteomes" id="UP000005238"/>
    </source>
</evidence>
<dbReference type="CDD" id="cd05325">
    <property type="entry name" value="carb_red_sniffer_like_SDR_c"/>
    <property type="match status" value="1"/>
</dbReference>
<dbReference type="eggNOG" id="KOG1611">
    <property type="taxonomic scope" value="Eukaryota"/>
</dbReference>
<dbReference type="PRINTS" id="PR00081">
    <property type="entry name" value="GDHRDH"/>
</dbReference>
<dbReference type="PRINTS" id="PR00080">
    <property type="entry name" value="SDRFAMILY"/>
</dbReference>
<dbReference type="InterPro" id="IPR002347">
    <property type="entry name" value="SDR_fam"/>
</dbReference>
<reference evidence="5" key="1">
    <citation type="journal article" date="2006" name="Science">
        <title>Phytophthora genome sequences uncover evolutionary origins and mechanisms of pathogenesis.</title>
        <authorList>
            <person name="Tyler B.M."/>
            <person name="Tripathy S."/>
            <person name="Zhang X."/>
            <person name="Dehal P."/>
            <person name="Jiang R.H."/>
            <person name="Aerts A."/>
            <person name="Arredondo F.D."/>
            <person name="Baxter L."/>
            <person name="Bensasson D."/>
            <person name="Beynon J.L."/>
            <person name="Chapman J."/>
            <person name="Damasceno C.M."/>
            <person name="Dorrance A.E."/>
            <person name="Dou D."/>
            <person name="Dickerman A.W."/>
            <person name="Dubchak I.L."/>
            <person name="Garbelotto M."/>
            <person name="Gijzen M."/>
            <person name="Gordon S.G."/>
            <person name="Govers F."/>
            <person name="Grunwald N.J."/>
            <person name="Huang W."/>
            <person name="Ivors K.L."/>
            <person name="Jones R.W."/>
            <person name="Kamoun S."/>
            <person name="Krampis K."/>
            <person name="Lamour K.H."/>
            <person name="Lee M.K."/>
            <person name="McDonald W.H."/>
            <person name="Medina M."/>
            <person name="Meijer H.J."/>
            <person name="Nordberg E.K."/>
            <person name="Maclean D.J."/>
            <person name="Ospina-Giraldo M.D."/>
            <person name="Morris P.F."/>
            <person name="Phuntumart V."/>
            <person name="Putnam N.H."/>
            <person name="Rash S."/>
            <person name="Rose J.K."/>
            <person name="Sakihama Y."/>
            <person name="Salamov A.A."/>
            <person name="Savidor A."/>
            <person name="Scheuring C.F."/>
            <person name="Smith B.M."/>
            <person name="Sobral B.W."/>
            <person name="Terry A."/>
            <person name="Torto-Alalibo T.A."/>
            <person name="Win J."/>
            <person name="Xu Z."/>
            <person name="Zhang H."/>
            <person name="Grigoriev I.V."/>
            <person name="Rokhsar D.S."/>
            <person name="Boore J.L."/>
        </authorList>
    </citation>
    <scope>NUCLEOTIDE SEQUENCE [LARGE SCALE GENOMIC DNA]</scope>
    <source>
        <strain evidence="5">Pr102</strain>
    </source>
</reference>
<dbReference type="SUPFAM" id="SSF51735">
    <property type="entry name" value="NAD(P)-binding Rossmann-fold domains"/>
    <property type="match status" value="1"/>
</dbReference>
<dbReference type="VEuPathDB" id="FungiDB:KRP23_9805"/>
<dbReference type="EnsemblProtists" id="Phyra84527">
    <property type="protein sequence ID" value="Phyra84527"/>
    <property type="gene ID" value="Phyra84527"/>
</dbReference>
<dbReference type="AlphaFoldDB" id="H3H2D3"/>
<dbReference type="HOGENOM" id="CLU_010194_9_1_1"/>
<dbReference type="PANTHER" id="PTHR43544">
    <property type="entry name" value="SHORT-CHAIN DEHYDROGENASE/REDUCTASE"/>
    <property type="match status" value="1"/>
</dbReference>
<dbReference type="PROSITE" id="PS00061">
    <property type="entry name" value="ADH_SHORT"/>
    <property type="match status" value="1"/>
</dbReference>
<dbReference type="InterPro" id="IPR051468">
    <property type="entry name" value="Fungal_SecMetab_SDRs"/>
</dbReference>
<keyword evidence="2" id="KW-0560">Oxidoreductase</keyword>
<evidence type="ECO:0000256" key="1">
    <source>
        <dbReference type="ARBA" id="ARBA00022857"/>
    </source>
</evidence>
<organism evidence="4 5">
    <name type="scientific">Phytophthora ramorum</name>
    <name type="common">Sudden oak death agent</name>
    <dbReference type="NCBI Taxonomy" id="164328"/>
    <lineage>
        <taxon>Eukaryota</taxon>
        <taxon>Sar</taxon>
        <taxon>Stramenopiles</taxon>
        <taxon>Oomycota</taxon>
        <taxon>Peronosporomycetes</taxon>
        <taxon>Peronosporales</taxon>
        <taxon>Peronosporaceae</taxon>
        <taxon>Phytophthora</taxon>
    </lineage>
</organism>
<accession>H3H2D3</accession>
<dbReference type="GO" id="GO:0016491">
    <property type="term" value="F:oxidoreductase activity"/>
    <property type="evidence" value="ECO:0000318"/>
    <property type="project" value="GO_Central"/>
</dbReference>
<dbReference type="EMBL" id="DS566112">
    <property type="status" value="NOT_ANNOTATED_CDS"/>
    <property type="molecule type" value="Genomic_DNA"/>
</dbReference>
<dbReference type="InterPro" id="IPR020904">
    <property type="entry name" value="Sc_DH/Rdtase_CS"/>
</dbReference>
<dbReference type="VEuPathDB" id="FungiDB:KRP22_6326"/>
<dbReference type="Pfam" id="PF00106">
    <property type="entry name" value="adh_short"/>
    <property type="match status" value="1"/>
</dbReference>
<proteinExistence type="inferred from homology"/>
<dbReference type="Proteomes" id="UP000005238">
    <property type="component" value="Unassembled WGS sequence"/>
</dbReference>
<name>H3H2D3_PHYRM</name>
<protein>
    <recommendedName>
        <fullName evidence="6">Short chain dehydrogenase</fullName>
    </recommendedName>
</protein>